<evidence type="ECO:0000259" key="9">
    <source>
        <dbReference type="Pfam" id="PF24956"/>
    </source>
</evidence>
<dbReference type="InterPro" id="IPR011014">
    <property type="entry name" value="MscS_channel_TM-2"/>
</dbReference>
<dbReference type="InterPro" id="IPR023408">
    <property type="entry name" value="MscS_beta-dom_sf"/>
</dbReference>
<dbReference type="Pfam" id="PF00924">
    <property type="entry name" value="MS_channel_2nd"/>
    <property type="match status" value="1"/>
</dbReference>
<evidence type="ECO:0000256" key="5">
    <source>
        <dbReference type="ARBA" id="ARBA00023136"/>
    </source>
</evidence>
<feature type="transmembrane region" description="Helical" evidence="7">
    <location>
        <begin position="253"/>
        <end position="275"/>
    </location>
</feature>
<feature type="region of interest" description="Disordered" evidence="6">
    <location>
        <begin position="716"/>
        <end position="841"/>
    </location>
</feature>
<dbReference type="PANTHER" id="PTHR43634:SF2">
    <property type="entry name" value="LOW CONDUCTANCE MECHANOSENSITIVE CHANNEL YNAI"/>
    <property type="match status" value="1"/>
</dbReference>
<evidence type="ECO:0008006" key="12">
    <source>
        <dbReference type="Google" id="ProtNLM"/>
    </source>
</evidence>
<dbReference type="Gene3D" id="1.10.287.1260">
    <property type="match status" value="1"/>
</dbReference>
<feature type="transmembrane region" description="Helical" evidence="7">
    <location>
        <begin position="162"/>
        <end position="185"/>
    </location>
</feature>
<keyword evidence="4 7" id="KW-1133">Transmembrane helix</keyword>
<feature type="transmembrane region" description="Helical" evidence="7">
    <location>
        <begin position="338"/>
        <end position="355"/>
    </location>
</feature>
<organism evidence="10 11">
    <name type="scientific">Tetradesmus obliquus</name>
    <name type="common">Green alga</name>
    <name type="synonym">Acutodesmus obliquus</name>
    <dbReference type="NCBI Taxonomy" id="3088"/>
    <lineage>
        <taxon>Eukaryota</taxon>
        <taxon>Viridiplantae</taxon>
        <taxon>Chlorophyta</taxon>
        <taxon>core chlorophytes</taxon>
        <taxon>Chlorophyceae</taxon>
        <taxon>CS clade</taxon>
        <taxon>Sphaeropleales</taxon>
        <taxon>Scenedesmaceae</taxon>
        <taxon>Tetradesmus</taxon>
    </lineage>
</organism>
<feature type="compositionally biased region" description="Low complexity" evidence="6">
    <location>
        <begin position="747"/>
        <end position="757"/>
    </location>
</feature>
<feature type="compositionally biased region" description="Low complexity" evidence="6">
    <location>
        <begin position="667"/>
        <end position="690"/>
    </location>
</feature>
<feature type="compositionally biased region" description="Low complexity" evidence="6">
    <location>
        <begin position="74"/>
        <end position="147"/>
    </location>
</feature>
<evidence type="ECO:0000256" key="6">
    <source>
        <dbReference type="SAM" id="MobiDB-lite"/>
    </source>
</evidence>
<dbReference type="Proteomes" id="UP000256970">
    <property type="component" value="Unassembled WGS sequence"/>
</dbReference>
<feature type="compositionally biased region" description="Polar residues" evidence="6">
    <location>
        <begin position="830"/>
        <end position="840"/>
    </location>
</feature>
<dbReference type="GO" id="GO:0016020">
    <property type="term" value="C:membrane"/>
    <property type="evidence" value="ECO:0007669"/>
    <property type="project" value="UniProtKB-SubCell"/>
</dbReference>
<keyword evidence="3 7" id="KW-0812">Transmembrane</keyword>
<dbReference type="InterPro" id="IPR006685">
    <property type="entry name" value="MscS_channel_2nd"/>
</dbReference>
<feature type="domain" description="Mechanosensitive ion channel protein 2/3 C-terminal" evidence="9">
    <location>
        <begin position="460"/>
        <end position="540"/>
    </location>
</feature>
<evidence type="ECO:0000256" key="7">
    <source>
        <dbReference type="SAM" id="Phobius"/>
    </source>
</evidence>
<feature type="compositionally biased region" description="Low complexity" evidence="6">
    <location>
        <begin position="622"/>
        <end position="652"/>
    </location>
</feature>
<dbReference type="Gene3D" id="2.30.30.60">
    <property type="match status" value="1"/>
</dbReference>
<dbReference type="Pfam" id="PF24956">
    <property type="entry name" value="Msl2-3_C"/>
    <property type="match status" value="1"/>
</dbReference>
<comment type="similarity">
    <text evidence="2">Belongs to the MscS (TC 1.A.23) family.</text>
</comment>
<feature type="transmembrane region" description="Helical" evidence="7">
    <location>
        <begin position="205"/>
        <end position="232"/>
    </location>
</feature>
<dbReference type="PANTHER" id="PTHR43634">
    <property type="entry name" value="OW CONDUCTANCE MECHANOSENSITIVE CHANNEL"/>
    <property type="match status" value="1"/>
</dbReference>
<feature type="compositionally biased region" description="Low complexity" evidence="6">
    <location>
        <begin position="797"/>
        <end position="808"/>
    </location>
</feature>
<comment type="subcellular location">
    <subcellularLocation>
        <location evidence="1">Membrane</location>
        <topology evidence="1">Multi-pass membrane protein</topology>
    </subcellularLocation>
</comment>
<dbReference type="AlphaFoldDB" id="A0A383W127"/>
<feature type="region of interest" description="Disordered" evidence="6">
    <location>
        <begin position="622"/>
        <end position="690"/>
    </location>
</feature>
<dbReference type="SUPFAM" id="SSF50182">
    <property type="entry name" value="Sm-like ribonucleoproteins"/>
    <property type="match status" value="1"/>
</dbReference>
<dbReference type="STRING" id="3088.A0A383W127"/>
<reference evidence="10 11" key="1">
    <citation type="submission" date="2016-10" db="EMBL/GenBank/DDBJ databases">
        <authorList>
            <person name="Cai Z."/>
        </authorList>
    </citation>
    <scope>NUCLEOTIDE SEQUENCE [LARGE SCALE GENOMIC DNA]</scope>
</reference>
<feature type="compositionally biased region" description="Low complexity" evidence="6">
    <location>
        <begin position="771"/>
        <end position="788"/>
    </location>
</feature>
<feature type="region of interest" description="Disordered" evidence="6">
    <location>
        <begin position="583"/>
        <end position="603"/>
    </location>
</feature>
<dbReference type="GO" id="GO:0055085">
    <property type="term" value="P:transmembrane transport"/>
    <property type="evidence" value="ECO:0007669"/>
    <property type="project" value="InterPro"/>
</dbReference>
<feature type="region of interest" description="Disordered" evidence="6">
    <location>
        <begin position="46"/>
        <end position="147"/>
    </location>
</feature>
<evidence type="ECO:0000256" key="4">
    <source>
        <dbReference type="ARBA" id="ARBA00022989"/>
    </source>
</evidence>
<sequence>MLLQTSTCSRLSPASGVRSSRAACFARGLPALVVLRQCKRSSFATTLQPRGPLHRHQRQRSALASQAGSEPAVSASTPSSSSNIGSSGSGASSSAPSSNGAAPPAAAAAASSSSGGSSQQQQQQQGASQQQSQQQQQQGASQQQQQQQQGAAASPAFSLKPVYVLIFGLIFLGGLLFASMSLQLTSDLGFSDALTKVVRRIFRSIAFRQLLVITACMLLVRFALNSVLRLLAKWSASPVQWDKSKLYYVMKEVYSPLELLLFIAGCCTIADSFVPQLINVPKATVTHVVRAVLSMSFVVGASVVVYNLKSRFCKEQAWQMEMQGDITSQRRWEAYDKLGTFGIYAIGIVLAIQALGLEALGLEVRSVLAIGGIGGLAIGLAGREICENLLNGMLLMTTMPFEVGEEVCFRPNGHLVEGIVVDVGWYRTLIRSFEREMYVIPNAVFSKNTVLNVTRKQREWRFYEFLCVRVADVHKVNAIIQDIRRIVRNDSRIINKLHRRVFMDKISLDDVKIYVSFYCEASNRDAFMAIKQDLLLAFVDCVERNGAKLAQPRTVLEMDQESLLPRLMTGLLPAPGGSSGSDLGLSMMGYGRSSGGSSGGGGMPITVQVVDAVDSVEVTAVPVGSSSSSSNGGSKEGAAAAAKAGSSSSSKSSGGGGSGSSGGSSGGSRPASAGSSGSAAAEQQQQQLQPVAAAAAAGGSVAYAAAGAARLDAAGMAAGSNAQRKGDGSSSGSSGGGPVILQPGSTAAAAAVAAAAAAGGGSKEQQQVLVTAGATPTATTTSSSSRKGSSGGGTAGTGSSSSSSKGRGSSSGGGSALNTYQVVSGPAPGTQASQQSTQGVRQDAMTILASFEEL</sequence>
<evidence type="ECO:0000313" key="11">
    <source>
        <dbReference type="Proteomes" id="UP000256970"/>
    </source>
</evidence>
<name>A0A383W127_TETOB</name>
<feature type="compositionally biased region" description="Gly residues" evidence="6">
    <location>
        <begin position="592"/>
        <end position="603"/>
    </location>
</feature>
<evidence type="ECO:0000256" key="1">
    <source>
        <dbReference type="ARBA" id="ARBA00004141"/>
    </source>
</evidence>
<evidence type="ECO:0000313" key="10">
    <source>
        <dbReference type="EMBL" id="SZX70744.1"/>
    </source>
</evidence>
<dbReference type="InterPro" id="IPR045042">
    <property type="entry name" value="YnaI-like"/>
</dbReference>
<keyword evidence="11" id="KW-1185">Reference proteome</keyword>
<keyword evidence="5 7" id="KW-0472">Membrane</keyword>
<evidence type="ECO:0000256" key="2">
    <source>
        <dbReference type="ARBA" id="ARBA00008017"/>
    </source>
</evidence>
<gene>
    <name evidence="10" type="ORF">BQ4739_LOCUS10926</name>
</gene>
<feature type="domain" description="Mechanosensitive ion channel MscS" evidence="8">
    <location>
        <begin position="385"/>
        <end position="455"/>
    </location>
</feature>
<dbReference type="SUPFAM" id="SSF82861">
    <property type="entry name" value="Mechanosensitive channel protein MscS (YggB), transmembrane region"/>
    <property type="match status" value="1"/>
</dbReference>
<protein>
    <recommendedName>
        <fullName evidence="12">Mechanosensitive ion channel protein</fullName>
    </recommendedName>
</protein>
<dbReference type="EMBL" id="FNXT01001008">
    <property type="protein sequence ID" value="SZX70744.1"/>
    <property type="molecule type" value="Genomic_DNA"/>
</dbReference>
<dbReference type="InterPro" id="IPR010920">
    <property type="entry name" value="LSM_dom_sf"/>
</dbReference>
<dbReference type="InterPro" id="IPR056876">
    <property type="entry name" value="Msl2-3_C"/>
</dbReference>
<feature type="compositionally biased region" description="Gly residues" evidence="6">
    <location>
        <begin position="653"/>
        <end position="666"/>
    </location>
</feature>
<proteinExistence type="inferred from homology"/>
<evidence type="ECO:0000256" key="3">
    <source>
        <dbReference type="ARBA" id="ARBA00022692"/>
    </source>
</evidence>
<feature type="transmembrane region" description="Helical" evidence="7">
    <location>
        <begin position="287"/>
        <end position="308"/>
    </location>
</feature>
<accession>A0A383W127</accession>
<evidence type="ECO:0000259" key="8">
    <source>
        <dbReference type="Pfam" id="PF00924"/>
    </source>
</evidence>